<dbReference type="EMBL" id="JAKNGE010000025">
    <property type="protein sequence ID" value="MCG4747487.1"/>
    <property type="molecule type" value="Genomic_DNA"/>
</dbReference>
<organism evidence="1 2">
    <name type="scientific">Enterocloster aldenensis</name>
    <dbReference type="NCBI Taxonomy" id="358742"/>
    <lineage>
        <taxon>Bacteria</taxon>
        <taxon>Bacillati</taxon>
        <taxon>Bacillota</taxon>
        <taxon>Clostridia</taxon>
        <taxon>Lachnospirales</taxon>
        <taxon>Lachnospiraceae</taxon>
        <taxon>Enterocloster</taxon>
    </lineage>
</organism>
<gene>
    <name evidence="1" type="ORF">L0N08_18835</name>
</gene>
<dbReference type="Proteomes" id="UP001299608">
    <property type="component" value="Unassembled WGS sequence"/>
</dbReference>
<sequence length="457" mass="54236">MLDYNFHEVLLRIKDYPSEYRDVCQSHWTSRRSESKGYSIDEMWQLIESICGSFSSEYVPIINSIKSDVIMSVYTTVLYTLTPTIQINDLVNAFIDSDPSNAEENKANTKRRLDTICKDLESNVTQLYFSTHNNNFNGIHYFLPFWDSTKELKVFNSLDFYTYIKAYKHWPNYPQNQYGMTFNEWYKEMFSIFTLIGTSATSPAEKEHSSYVFEQLFHPSKFIRNAMDSIHTIEKDFNSIKMPARERFIILSIPLATIPEQLQNTIKNPYFRSLSDFIDDYNNPIKKLTFRNYLYKAFFYQGCLFPLVKTLLSYLLFLEYTDSENYNLKGIEETLKSYITEHIEEFNYTDSLKTLFNSFAIQSYPKKDAAQKELLFIHSNTEKRNNISVETYEINYTYNFFLQNPIRDIFNTRNYYQNRSIGLEEYLNVSTQTILYRAEQIKDSYTPNYEAFKKKGL</sequence>
<evidence type="ECO:0000313" key="2">
    <source>
        <dbReference type="Proteomes" id="UP001299608"/>
    </source>
</evidence>
<protein>
    <submittedName>
        <fullName evidence="1">Uncharacterized protein</fullName>
    </submittedName>
</protein>
<dbReference type="RefSeq" id="WP_238053750.1">
    <property type="nucleotide sequence ID" value="NZ_JAKNGE010000025.1"/>
</dbReference>
<reference evidence="1" key="1">
    <citation type="submission" date="2022-01" db="EMBL/GenBank/DDBJ databases">
        <title>Collection of gut derived symbiotic bacterial strains cultured from healthy donors.</title>
        <authorList>
            <person name="Lin H."/>
            <person name="Kohout C."/>
            <person name="Waligurski E."/>
            <person name="Pamer E.G."/>
        </authorList>
    </citation>
    <scope>NUCLEOTIDE SEQUENCE</scope>
    <source>
        <strain evidence="1">DFI.6.55</strain>
    </source>
</reference>
<dbReference type="AlphaFoldDB" id="A0AAW5BUC7"/>
<comment type="caution">
    <text evidence="1">The sequence shown here is derived from an EMBL/GenBank/DDBJ whole genome shotgun (WGS) entry which is preliminary data.</text>
</comment>
<proteinExistence type="predicted"/>
<evidence type="ECO:0000313" key="1">
    <source>
        <dbReference type="EMBL" id="MCG4747487.1"/>
    </source>
</evidence>
<name>A0AAW5BUC7_9FIRM</name>
<accession>A0AAW5BUC7</accession>